<comment type="caution">
    <text evidence="2">The sequence shown here is derived from an EMBL/GenBank/DDBJ whole genome shotgun (WGS) entry which is preliminary data.</text>
</comment>
<proteinExistence type="predicted"/>
<reference evidence="3" key="1">
    <citation type="journal article" date="2016" name="Genome Announc.">
        <title>Draft Genome Sequences of Five Rapidly Growing Mycobacterium Species, M. thermoresistibile, M. fortuitum subsp. acetamidolyticum, M. canariasense, M. brisbanense, and M. novocastrense.</title>
        <authorList>
            <person name="Katahira K."/>
            <person name="Ogura Y."/>
            <person name="Gotoh Y."/>
            <person name="Hayashi T."/>
        </authorList>
    </citation>
    <scope>NUCLEOTIDE SEQUENCE [LARGE SCALE GENOMIC DNA]</scope>
    <source>
        <strain evidence="3">JCM15654</strain>
    </source>
</reference>
<keyword evidence="1" id="KW-0472">Membrane</keyword>
<dbReference type="Proteomes" id="UP000069620">
    <property type="component" value="Unassembled WGS sequence"/>
</dbReference>
<reference evidence="3" key="2">
    <citation type="submission" date="2016-02" db="EMBL/GenBank/DDBJ databases">
        <title>Draft genome sequence of five rapidly growing Mycobacterium species.</title>
        <authorList>
            <person name="Katahira K."/>
            <person name="Gotou Y."/>
            <person name="Iida K."/>
            <person name="Ogura Y."/>
            <person name="Hayashi T."/>
        </authorList>
    </citation>
    <scope>NUCLEOTIDE SEQUENCE [LARGE SCALE GENOMIC DNA]</scope>
    <source>
        <strain evidence="3">JCM15654</strain>
    </source>
</reference>
<dbReference type="AlphaFoldDB" id="A0A117I8B8"/>
<accession>A0A117I8B8</accession>
<keyword evidence="3" id="KW-1185">Reference proteome</keyword>
<name>A0A117I8B8_9MYCO</name>
<sequence length="113" mass="11581">MSADSPSHPGPSLGTVQELRSLAAALRGVDAATAAAEWGDDAALRVAARTAAGELASLPHIALTDGGDWAAFALVLLSALTSWALPTVFAAACGREPRLRGLLSREMVPYRAS</sequence>
<dbReference type="RefSeq" id="WP_062832486.1">
    <property type="nucleotide sequence ID" value="NZ_BCSX01000065.1"/>
</dbReference>
<dbReference type="EMBL" id="BCSX01000065">
    <property type="protein sequence ID" value="GAS92955.1"/>
    <property type="molecule type" value="Genomic_DNA"/>
</dbReference>
<protein>
    <submittedName>
        <fullName evidence="2">Uncharacterized protein</fullName>
    </submittedName>
</protein>
<evidence type="ECO:0000313" key="2">
    <source>
        <dbReference type="EMBL" id="GAS92955.1"/>
    </source>
</evidence>
<dbReference type="STRING" id="146020.RMCB_7051"/>
<keyword evidence="1" id="KW-0812">Transmembrane</keyword>
<gene>
    <name evidence="2" type="ORF">RMCB_7051</name>
</gene>
<evidence type="ECO:0000256" key="1">
    <source>
        <dbReference type="SAM" id="Phobius"/>
    </source>
</evidence>
<keyword evidence="1" id="KW-1133">Transmembrane helix</keyword>
<evidence type="ECO:0000313" key="3">
    <source>
        <dbReference type="Proteomes" id="UP000069620"/>
    </source>
</evidence>
<organism evidence="2 3">
    <name type="scientific">Mycolicibacterium brisbanense</name>
    <dbReference type="NCBI Taxonomy" id="146020"/>
    <lineage>
        <taxon>Bacteria</taxon>
        <taxon>Bacillati</taxon>
        <taxon>Actinomycetota</taxon>
        <taxon>Actinomycetes</taxon>
        <taxon>Mycobacteriales</taxon>
        <taxon>Mycobacteriaceae</taxon>
        <taxon>Mycolicibacterium</taxon>
    </lineage>
</organism>
<feature type="transmembrane region" description="Helical" evidence="1">
    <location>
        <begin position="69"/>
        <end position="93"/>
    </location>
</feature>